<evidence type="ECO:0000313" key="1">
    <source>
        <dbReference type="EMBL" id="QBQ97780.1"/>
    </source>
</evidence>
<proteinExistence type="predicted"/>
<evidence type="ECO:0000313" key="2">
    <source>
        <dbReference type="Proteomes" id="UP000295727"/>
    </source>
</evidence>
<sequence length="313" mass="34928">MSYICYLDEAGCSASLPSGRTDIQPVLVVAGLIVHEDAVADITREFLTLKRQYFPGLFKSCHLLDDVREEVKGSDLRSAIRKRGTRASAQLRFIDDTLKLLEHFECRILATIWIKGIAVPFKARETYTRSVQDACQAFQSFLESKLATGLVVADFRTTQLNDQVAHSIFTQKYRARGDPFARLLELPTFGVSNNHVGLQVTDVLCSALLFPMASSVYCFGHVSGVHVSAKDLVVRRRYAKRLKRLQFRADARWSIAVRDMHARRSSASLFAVPPTCPPARRPVRSAVGCCAAPPASRVQMPERVDERCVQGAR</sequence>
<gene>
    <name evidence="1" type="ORF">E1956_11745</name>
</gene>
<dbReference type="RefSeq" id="WP_134749019.1">
    <property type="nucleotide sequence ID" value="NZ_CP038148.1"/>
</dbReference>
<dbReference type="EMBL" id="CP038148">
    <property type="protein sequence ID" value="QBQ97780.1"/>
    <property type="molecule type" value="Genomic_DNA"/>
</dbReference>
<dbReference type="Proteomes" id="UP000295727">
    <property type="component" value="Chromosome 1"/>
</dbReference>
<dbReference type="KEGG" id="ppai:E1956_11745"/>
<dbReference type="InterPro" id="IPR024524">
    <property type="entry name" value="DUF3800"/>
</dbReference>
<keyword evidence="2" id="KW-1185">Reference proteome</keyword>
<name>A0A4P7CPR1_9BURK</name>
<dbReference type="OrthoDB" id="9800818at2"/>
<protein>
    <submittedName>
        <fullName evidence="1">DUF3800 domain-containing protein</fullName>
    </submittedName>
</protein>
<reference evidence="1 2" key="1">
    <citation type="submission" date="2019-03" db="EMBL/GenBank/DDBJ databases">
        <title>Paraburkholderia sp. 7MH5, isolated from subtropical forest soil.</title>
        <authorList>
            <person name="Gao Z.-H."/>
            <person name="Qiu L.-H."/>
        </authorList>
    </citation>
    <scope>NUCLEOTIDE SEQUENCE [LARGE SCALE GENOMIC DNA]</scope>
    <source>
        <strain evidence="1 2">7MH5</strain>
    </source>
</reference>
<organism evidence="1 2">
    <name type="scientific">Paraburkholderia pallida</name>
    <dbReference type="NCBI Taxonomy" id="2547399"/>
    <lineage>
        <taxon>Bacteria</taxon>
        <taxon>Pseudomonadati</taxon>
        <taxon>Pseudomonadota</taxon>
        <taxon>Betaproteobacteria</taxon>
        <taxon>Burkholderiales</taxon>
        <taxon>Burkholderiaceae</taxon>
        <taxon>Paraburkholderia</taxon>
    </lineage>
</organism>
<accession>A0A4P7CPR1</accession>
<dbReference type="Pfam" id="PF12686">
    <property type="entry name" value="DUF3800"/>
    <property type="match status" value="1"/>
</dbReference>
<dbReference type="AlphaFoldDB" id="A0A4P7CPR1"/>